<dbReference type="Pfam" id="PF04616">
    <property type="entry name" value="Glyco_hydro_43"/>
    <property type="match status" value="1"/>
</dbReference>
<proteinExistence type="inferred from homology"/>
<dbReference type="GO" id="GO:0016787">
    <property type="term" value="F:hydrolase activity"/>
    <property type="evidence" value="ECO:0007669"/>
    <property type="project" value="UniProtKB-KW"/>
</dbReference>
<dbReference type="PANTHER" id="PTHR42812">
    <property type="entry name" value="BETA-XYLOSIDASE"/>
    <property type="match status" value="1"/>
</dbReference>
<dbReference type="InterPro" id="IPR006710">
    <property type="entry name" value="Glyco_hydro_43"/>
</dbReference>
<dbReference type="EMBL" id="BAABGN010000012">
    <property type="protein sequence ID" value="GAA4428716.1"/>
    <property type="molecule type" value="Genomic_DNA"/>
</dbReference>
<keyword evidence="7" id="KW-1185">Reference proteome</keyword>
<evidence type="ECO:0000256" key="4">
    <source>
        <dbReference type="RuleBase" id="RU361187"/>
    </source>
</evidence>
<dbReference type="PANTHER" id="PTHR42812:SF12">
    <property type="entry name" value="BETA-XYLOSIDASE-RELATED"/>
    <property type="match status" value="1"/>
</dbReference>
<evidence type="ECO:0000256" key="1">
    <source>
        <dbReference type="ARBA" id="ARBA00009865"/>
    </source>
</evidence>
<dbReference type="InterPro" id="IPR041542">
    <property type="entry name" value="GH43_C2"/>
</dbReference>
<organism evidence="6 7">
    <name type="scientific">Georgenia halophila</name>
    <dbReference type="NCBI Taxonomy" id="620889"/>
    <lineage>
        <taxon>Bacteria</taxon>
        <taxon>Bacillati</taxon>
        <taxon>Actinomycetota</taxon>
        <taxon>Actinomycetes</taxon>
        <taxon>Micrococcales</taxon>
        <taxon>Bogoriellaceae</taxon>
        <taxon>Georgenia</taxon>
    </lineage>
</organism>
<feature type="domain" description="Beta-xylosidase C-terminal Concanavalin A-like" evidence="5">
    <location>
        <begin position="309"/>
        <end position="492"/>
    </location>
</feature>
<dbReference type="InterPro" id="IPR013320">
    <property type="entry name" value="ConA-like_dom_sf"/>
</dbReference>
<comment type="similarity">
    <text evidence="1 4">Belongs to the glycosyl hydrolase 43 family.</text>
</comment>
<dbReference type="Pfam" id="PF17851">
    <property type="entry name" value="GH43_C2"/>
    <property type="match status" value="1"/>
</dbReference>
<sequence>MNTSTTHYIANPLLNSDWPDLDVTRGPHGYVMVASSSHRVPGLPVLTSPDLVSWRLASRAVQHVLPPSSHVPAHNGGWWAPSIRYHDGLYRIFVPDPDRGIFVTTSPAPEGPWTNPHLVLPGLGLIDPCPFWDDDGRAWLMFAWARSRSGIANRLSLAPMNPTGTRLVGPAGTVIDGARYPGCIVLEGPKLYRRDGWYYVFAPAGGVKEGWQTVLRSRSIHGPYDMRIVLAQGDTEVNGPHQGGWVTTDEGEDWFLHFQDRGPYGRTIHLQPMRWENGWPVIGADGEPMTHLPPPAAARDPVRTHPHTSDEFRSSVLGLQWAWQTNPEPHWLELRGDGVARLAALPTDVGNLWTVPQMLTQPLPGWPCEIRTTVTAPDLPVGGRTGVAVLAPQYSWVGVEQRDDGMWAVVRSRPADALDEDLLLESRLGSSRSINVIVTSDGAGKVTLGLMHGNRVSLAAPVAAAPSSWTSAELALFAAAPVGIASSGHVHFGPVVFDPADGA</sequence>
<comment type="caution">
    <text evidence="6">The sequence shown here is derived from an EMBL/GenBank/DDBJ whole genome shotgun (WGS) entry which is preliminary data.</text>
</comment>
<dbReference type="CDD" id="cd09001">
    <property type="entry name" value="GH43_FsAxh1-like"/>
    <property type="match status" value="1"/>
</dbReference>
<dbReference type="InterPro" id="IPR023296">
    <property type="entry name" value="Glyco_hydro_beta-prop_sf"/>
</dbReference>
<evidence type="ECO:0000313" key="7">
    <source>
        <dbReference type="Proteomes" id="UP001500622"/>
    </source>
</evidence>
<dbReference type="SUPFAM" id="SSF49899">
    <property type="entry name" value="Concanavalin A-like lectins/glucanases"/>
    <property type="match status" value="1"/>
</dbReference>
<evidence type="ECO:0000259" key="5">
    <source>
        <dbReference type="Pfam" id="PF17851"/>
    </source>
</evidence>
<dbReference type="InterPro" id="IPR051795">
    <property type="entry name" value="Glycosyl_Hydrlase_43"/>
</dbReference>
<keyword evidence="3 4" id="KW-0326">Glycosidase</keyword>
<dbReference type="RefSeq" id="WP_345217093.1">
    <property type="nucleotide sequence ID" value="NZ_BAABGN010000012.1"/>
</dbReference>
<evidence type="ECO:0000313" key="6">
    <source>
        <dbReference type="EMBL" id="GAA4428716.1"/>
    </source>
</evidence>
<reference evidence="7" key="1">
    <citation type="journal article" date="2019" name="Int. J. Syst. Evol. Microbiol.">
        <title>The Global Catalogue of Microorganisms (GCM) 10K type strain sequencing project: providing services to taxonomists for standard genome sequencing and annotation.</title>
        <authorList>
            <consortium name="The Broad Institute Genomics Platform"/>
            <consortium name="The Broad Institute Genome Sequencing Center for Infectious Disease"/>
            <person name="Wu L."/>
            <person name="Ma J."/>
        </authorList>
    </citation>
    <scope>NUCLEOTIDE SEQUENCE [LARGE SCALE GENOMIC DNA]</scope>
    <source>
        <strain evidence="7">JCM 17810</strain>
    </source>
</reference>
<dbReference type="Proteomes" id="UP001500622">
    <property type="component" value="Unassembled WGS sequence"/>
</dbReference>
<gene>
    <name evidence="6" type="ORF">GCM10023169_30160</name>
</gene>
<keyword evidence="2 4" id="KW-0378">Hydrolase</keyword>
<accession>A0ABP8LHZ8</accession>
<dbReference type="Gene3D" id="2.115.10.20">
    <property type="entry name" value="Glycosyl hydrolase domain, family 43"/>
    <property type="match status" value="1"/>
</dbReference>
<protein>
    <submittedName>
        <fullName evidence="6">Glycoside hydrolase 43 family protein</fullName>
    </submittedName>
</protein>
<dbReference type="Gene3D" id="2.60.120.200">
    <property type="match status" value="1"/>
</dbReference>
<name>A0ABP8LHZ8_9MICO</name>
<dbReference type="SUPFAM" id="SSF75005">
    <property type="entry name" value="Arabinanase/levansucrase/invertase"/>
    <property type="match status" value="1"/>
</dbReference>
<evidence type="ECO:0000256" key="3">
    <source>
        <dbReference type="ARBA" id="ARBA00023295"/>
    </source>
</evidence>
<evidence type="ECO:0000256" key="2">
    <source>
        <dbReference type="ARBA" id="ARBA00022801"/>
    </source>
</evidence>